<keyword evidence="2 4" id="KW-0694">RNA-binding</keyword>
<name>A0AAP4BCM1_9FIRM</name>
<comment type="similarity">
    <text evidence="1 5">Belongs to the pseudouridine synthase RsuA family.</text>
</comment>
<evidence type="ECO:0000259" key="6">
    <source>
        <dbReference type="SMART" id="SM00363"/>
    </source>
</evidence>
<evidence type="ECO:0000313" key="7">
    <source>
        <dbReference type="EMBL" id="MDI9242553.1"/>
    </source>
</evidence>
<dbReference type="InterPro" id="IPR020094">
    <property type="entry name" value="TruA/RsuA/RluB/E/F_N"/>
</dbReference>
<dbReference type="InterPro" id="IPR018496">
    <property type="entry name" value="PsdUridine_synth_RsuA/RluB_CS"/>
</dbReference>
<dbReference type="InterPro" id="IPR000748">
    <property type="entry name" value="PsdUridine_synth_RsuA/RluB/E/F"/>
</dbReference>
<dbReference type="AlphaFoldDB" id="A0AAP4BCM1"/>
<evidence type="ECO:0000256" key="2">
    <source>
        <dbReference type="ARBA" id="ARBA00022884"/>
    </source>
</evidence>
<dbReference type="GO" id="GO:0003723">
    <property type="term" value="F:RNA binding"/>
    <property type="evidence" value="ECO:0007669"/>
    <property type="project" value="UniProtKB-KW"/>
</dbReference>
<dbReference type="GO" id="GO:0005829">
    <property type="term" value="C:cytosol"/>
    <property type="evidence" value="ECO:0007669"/>
    <property type="project" value="UniProtKB-ARBA"/>
</dbReference>
<gene>
    <name evidence="7" type="ORF">QJ036_08740</name>
</gene>
<feature type="domain" description="RNA-binding S4" evidence="6">
    <location>
        <begin position="4"/>
        <end position="59"/>
    </location>
</feature>
<reference evidence="7 8" key="1">
    <citation type="submission" date="2023-05" db="EMBL/GenBank/DDBJ databases">
        <title>[ruminococcus] sp. nov., isolated from a pig farm feces dump.</title>
        <authorList>
            <person name="Chang Y.-H."/>
        </authorList>
    </citation>
    <scope>NUCLEOTIDE SEQUENCE [LARGE SCALE GENOMIC DNA]</scope>
    <source>
        <strain evidence="7 8">YH-rum2234</strain>
    </source>
</reference>
<dbReference type="SUPFAM" id="SSF55120">
    <property type="entry name" value="Pseudouridine synthase"/>
    <property type="match status" value="1"/>
</dbReference>
<dbReference type="Pfam" id="PF01479">
    <property type="entry name" value="S4"/>
    <property type="match status" value="1"/>
</dbReference>
<dbReference type="PROSITE" id="PS01149">
    <property type="entry name" value="PSI_RSU"/>
    <property type="match status" value="1"/>
</dbReference>
<dbReference type="SUPFAM" id="SSF55174">
    <property type="entry name" value="Alpha-L RNA-binding motif"/>
    <property type="match status" value="1"/>
</dbReference>
<dbReference type="InterPro" id="IPR020103">
    <property type="entry name" value="PsdUridine_synth_cat_dom_sf"/>
</dbReference>
<evidence type="ECO:0000256" key="5">
    <source>
        <dbReference type="RuleBase" id="RU003887"/>
    </source>
</evidence>
<keyword evidence="8" id="KW-1185">Reference proteome</keyword>
<dbReference type="EMBL" id="JASGBQ010000014">
    <property type="protein sequence ID" value="MDI9242553.1"/>
    <property type="molecule type" value="Genomic_DNA"/>
</dbReference>
<keyword evidence="3 5" id="KW-0413">Isomerase</keyword>
<dbReference type="CDD" id="cd02553">
    <property type="entry name" value="PseudoU_synth_RsuA"/>
    <property type="match status" value="1"/>
</dbReference>
<dbReference type="Gene3D" id="3.30.70.580">
    <property type="entry name" value="Pseudouridine synthase I, catalytic domain, N-terminal subdomain"/>
    <property type="match status" value="1"/>
</dbReference>
<dbReference type="NCBIfam" id="TIGR00093">
    <property type="entry name" value="pseudouridine synthase"/>
    <property type="match status" value="1"/>
</dbReference>
<dbReference type="EC" id="5.4.99.-" evidence="5"/>
<proteinExistence type="inferred from homology"/>
<sequence length="248" mass="27091">MKPVRLDKFLADSGVGTRSQVKTLLRKGLVTVNGEPVKKPEQKISPDRDLVVCQGRQLTYTEFFYYMLNKPAGYVSATDDNTAPTVLSLLKDAPGKELFPVGRLDKDTEGLLLITNDGALAHHLLSPRHHVDKTYLVRAAGAVTDSDLRKLEAGVDIGEKAPTLPAKARLLSSDLCPVKGAEPAVSSLVELTIHEGKFHQVKRMFQAIGKPVTHLRRVSMGSLVLDEALAPGAFRPLTKDEISELHEL</sequence>
<dbReference type="Proteomes" id="UP001300383">
    <property type="component" value="Unassembled WGS sequence"/>
</dbReference>
<dbReference type="Pfam" id="PF00849">
    <property type="entry name" value="PseudoU_synth_2"/>
    <property type="match status" value="1"/>
</dbReference>
<evidence type="ECO:0000313" key="8">
    <source>
        <dbReference type="Proteomes" id="UP001300383"/>
    </source>
</evidence>
<dbReference type="PANTHER" id="PTHR47683">
    <property type="entry name" value="PSEUDOURIDINE SYNTHASE FAMILY PROTEIN-RELATED"/>
    <property type="match status" value="1"/>
</dbReference>
<organism evidence="7 8">
    <name type="scientific">Fusibacillus kribbianus</name>
    <dbReference type="NCBI Taxonomy" id="3044208"/>
    <lineage>
        <taxon>Bacteria</taxon>
        <taxon>Bacillati</taxon>
        <taxon>Bacillota</taxon>
        <taxon>Clostridia</taxon>
        <taxon>Lachnospirales</taxon>
        <taxon>Lachnospiraceae</taxon>
        <taxon>Fusibacillus</taxon>
    </lineage>
</organism>
<dbReference type="Gene3D" id="3.30.70.1560">
    <property type="entry name" value="Alpha-L RNA-binding motif"/>
    <property type="match status" value="1"/>
</dbReference>
<evidence type="ECO:0000256" key="4">
    <source>
        <dbReference type="PROSITE-ProRule" id="PRU00182"/>
    </source>
</evidence>
<protein>
    <recommendedName>
        <fullName evidence="5">Pseudouridine synthase</fullName>
        <ecNumber evidence="5">5.4.99.-</ecNumber>
    </recommendedName>
</protein>
<dbReference type="CDD" id="cd00165">
    <property type="entry name" value="S4"/>
    <property type="match status" value="1"/>
</dbReference>
<dbReference type="InterPro" id="IPR002942">
    <property type="entry name" value="S4_RNA-bd"/>
</dbReference>
<dbReference type="PANTHER" id="PTHR47683:SF4">
    <property type="entry name" value="PSEUDOURIDINE SYNTHASE"/>
    <property type="match status" value="1"/>
</dbReference>
<dbReference type="InterPro" id="IPR042092">
    <property type="entry name" value="PsdUridine_s_RsuA/RluB/E/F_cat"/>
</dbReference>
<dbReference type="GO" id="GO:0120159">
    <property type="term" value="F:rRNA pseudouridine synthase activity"/>
    <property type="evidence" value="ECO:0007669"/>
    <property type="project" value="UniProtKB-ARBA"/>
</dbReference>
<dbReference type="GO" id="GO:0000455">
    <property type="term" value="P:enzyme-directed rRNA pseudouridine synthesis"/>
    <property type="evidence" value="ECO:0007669"/>
    <property type="project" value="UniProtKB-ARBA"/>
</dbReference>
<accession>A0AAP4BCM1</accession>
<dbReference type="SMART" id="SM00363">
    <property type="entry name" value="S4"/>
    <property type="match status" value="1"/>
</dbReference>
<dbReference type="FunFam" id="3.30.70.1560:FF:000001">
    <property type="entry name" value="Pseudouridine synthase"/>
    <property type="match status" value="1"/>
</dbReference>
<dbReference type="RefSeq" id="WP_283231000.1">
    <property type="nucleotide sequence ID" value="NZ_JASGBQ010000014.1"/>
</dbReference>
<dbReference type="Gene3D" id="3.10.290.10">
    <property type="entry name" value="RNA-binding S4 domain"/>
    <property type="match status" value="1"/>
</dbReference>
<evidence type="ECO:0000256" key="3">
    <source>
        <dbReference type="ARBA" id="ARBA00023235"/>
    </source>
</evidence>
<dbReference type="InterPro" id="IPR006145">
    <property type="entry name" value="PsdUridine_synth_RsuA/RluA"/>
</dbReference>
<evidence type="ECO:0000256" key="1">
    <source>
        <dbReference type="ARBA" id="ARBA00008348"/>
    </source>
</evidence>
<dbReference type="InterPro" id="IPR050343">
    <property type="entry name" value="RsuA_PseudoU_synthase"/>
</dbReference>
<dbReference type="PROSITE" id="PS50889">
    <property type="entry name" value="S4"/>
    <property type="match status" value="1"/>
</dbReference>
<dbReference type="InterPro" id="IPR036986">
    <property type="entry name" value="S4_RNA-bd_sf"/>
</dbReference>
<comment type="caution">
    <text evidence="7">The sequence shown here is derived from an EMBL/GenBank/DDBJ whole genome shotgun (WGS) entry which is preliminary data.</text>
</comment>